<evidence type="ECO:0000313" key="3">
    <source>
        <dbReference type="Proteomes" id="UP001367676"/>
    </source>
</evidence>
<reference evidence="2 3" key="1">
    <citation type="submission" date="2024-03" db="EMBL/GenBank/DDBJ databases">
        <title>Adaptation during the transition from Ophiocordyceps entomopathogen to insect associate is accompanied by gene loss and intensified selection.</title>
        <authorList>
            <person name="Ward C.M."/>
            <person name="Onetto C.A."/>
            <person name="Borneman A.R."/>
        </authorList>
    </citation>
    <scope>NUCLEOTIDE SEQUENCE [LARGE SCALE GENOMIC DNA]</scope>
    <source>
        <strain evidence="2">AWRI1</strain>
        <tissue evidence="2">Single Adult Female</tissue>
    </source>
</reference>
<protein>
    <submittedName>
        <fullName evidence="2">Uncharacterized protein</fullName>
    </submittedName>
</protein>
<accession>A0AAN9TK80</accession>
<dbReference type="EMBL" id="JBBCAQ010000017">
    <property type="protein sequence ID" value="KAK7597878.1"/>
    <property type="molecule type" value="Genomic_DNA"/>
</dbReference>
<feature type="compositionally biased region" description="Low complexity" evidence="1">
    <location>
        <begin position="389"/>
        <end position="401"/>
    </location>
</feature>
<gene>
    <name evidence="2" type="ORF">V9T40_010103</name>
</gene>
<feature type="compositionally biased region" description="Basic residues" evidence="1">
    <location>
        <begin position="178"/>
        <end position="190"/>
    </location>
</feature>
<organism evidence="2 3">
    <name type="scientific">Parthenolecanium corni</name>
    <dbReference type="NCBI Taxonomy" id="536013"/>
    <lineage>
        <taxon>Eukaryota</taxon>
        <taxon>Metazoa</taxon>
        <taxon>Ecdysozoa</taxon>
        <taxon>Arthropoda</taxon>
        <taxon>Hexapoda</taxon>
        <taxon>Insecta</taxon>
        <taxon>Pterygota</taxon>
        <taxon>Neoptera</taxon>
        <taxon>Paraneoptera</taxon>
        <taxon>Hemiptera</taxon>
        <taxon>Sternorrhyncha</taxon>
        <taxon>Coccoidea</taxon>
        <taxon>Coccidae</taxon>
        <taxon>Parthenolecanium</taxon>
    </lineage>
</organism>
<keyword evidence="3" id="KW-1185">Reference proteome</keyword>
<dbReference type="AlphaFoldDB" id="A0AAN9TK80"/>
<evidence type="ECO:0000256" key="1">
    <source>
        <dbReference type="SAM" id="MobiDB-lite"/>
    </source>
</evidence>
<feature type="compositionally biased region" description="Basic residues" evidence="1">
    <location>
        <begin position="146"/>
        <end position="164"/>
    </location>
</feature>
<feature type="region of interest" description="Disordered" evidence="1">
    <location>
        <begin position="378"/>
        <end position="405"/>
    </location>
</feature>
<feature type="compositionally biased region" description="Polar residues" evidence="1">
    <location>
        <begin position="71"/>
        <end position="88"/>
    </location>
</feature>
<feature type="compositionally biased region" description="Basic and acidic residues" evidence="1">
    <location>
        <begin position="39"/>
        <end position="55"/>
    </location>
</feature>
<dbReference type="Proteomes" id="UP001367676">
    <property type="component" value="Unassembled WGS sequence"/>
</dbReference>
<evidence type="ECO:0000313" key="2">
    <source>
        <dbReference type="EMBL" id="KAK7597878.1"/>
    </source>
</evidence>
<feature type="compositionally biased region" description="Polar residues" evidence="1">
    <location>
        <begin position="99"/>
        <end position="113"/>
    </location>
</feature>
<name>A0AAN9TK80_9HEMI</name>
<comment type="caution">
    <text evidence="2">The sequence shown here is derived from an EMBL/GenBank/DDBJ whole genome shotgun (WGS) entry which is preliminary data.</text>
</comment>
<feature type="compositionally biased region" description="Polar residues" evidence="1">
    <location>
        <begin position="165"/>
        <end position="174"/>
    </location>
</feature>
<sequence>MSKTSASDKRLKNDTRPTDHTRHFVTSQSTHSKAKHPPRSAERSRLYKNASHDKSVGQPSQKSKPKPIGSHKNTSKAFCRLNTDSRNTPAAIRQEKNFHGTQPRRSPTPTNGQPRPAGNARVSVAKMHRRKSSASVRTKSSDTQRMKKSNPPKSDHKGRQKVHSSRSPASQSTYVCEKHRRRARAVHKMAPRLSAGDSHLSELGHDGEKANLDADTNQTTHQPKPIPSTHSIPFVLARKPKHGEDPKRIAADAIHGASIQKREYLHLRKQSSTVRETDKNPNNCNIKVIKFHNVEIIEQHDPQMEQEGKVMLKIIHKSRQLQQPQMRLDLVSDEDTDLTKMIMEYILKQWADIVKMWKLEGYLQQVEPYETVEFDARQHQTPVPASPGSSSRSSSSSSSSSPDLYELPRRDSIKRVIEYEQPDHSEHTRSMVRQYLAKKGPVYQETITTQLRYNFRRKKRFYPVHLMEHVLKYKRPPFWNYARKYGGFNVLLDKYQLEHLYEYVPPQAT</sequence>
<feature type="compositionally biased region" description="Basic and acidic residues" evidence="1">
    <location>
        <begin position="1"/>
        <end position="22"/>
    </location>
</feature>
<feature type="region of interest" description="Disordered" evidence="1">
    <location>
        <begin position="1"/>
        <end position="207"/>
    </location>
</feature>
<proteinExistence type="predicted"/>